<gene>
    <name evidence="1" type="ORF">CTKZ_31130</name>
</gene>
<accession>A0A401V3V2</accession>
<dbReference type="RefSeq" id="WP_160142928.1">
    <property type="nucleotide sequence ID" value="NZ_BHYL01000304.1"/>
</dbReference>
<organism evidence="1 2">
    <name type="scientific">Cellulomonas algicola</name>
    <dbReference type="NCBI Taxonomy" id="2071633"/>
    <lineage>
        <taxon>Bacteria</taxon>
        <taxon>Bacillati</taxon>
        <taxon>Actinomycetota</taxon>
        <taxon>Actinomycetes</taxon>
        <taxon>Micrococcales</taxon>
        <taxon>Cellulomonadaceae</taxon>
        <taxon>Cellulomonas</taxon>
    </lineage>
</organism>
<proteinExistence type="predicted"/>
<dbReference type="AlphaFoldDB" id="A0A401V3V2"/>
<dbReference type="EMBL" id="BHYL01000304">
    <property type="protein sequence ID" value="GCD21551.1"/>
    <property type="molecule type" value="Genomic_DNA"/>
</dbReference>
<reference evidence="1 2" key="1">
    <citation type="submission" date="2018-11" db="EMBL/GenBank/DDBJ databases">
        <title>Draft genome sequence of Cellulomonas takizawaensis strain TKZ-21.</title>
        <authorList>
            <person name="Yamamura H."/>
            <person name="Hayashi T."/>
            <person name="Hamada M."/>
            <person name="Serisawa Y."/>
            <person name="Matsuyama K."/>
            <person name="Nakagawa Y."/>
            <person name="Otoguro M."/>
            <person name="Yanagida F."/>
            <person name="Hayakawa M."/>
        </authorList>
    </citation>
    <scope>NUCLEOTIDE SEQUENCE [LARGE SCALE GENOMIC DNA]</scope>
    <source>
        <strain evidence="1 2">TKZ-21</strain>
    </source>
</reference>
<dbReference type="InterPro" id="IPR029035">
    <property type="entry name" value="DHS-like_NAD/FAD-binding_dom"/>
</dbReference>
<comment type="caution">
    <text evidence="1">The sequence shown here is derived from an EMBL/GenBank/DDBJ whole genome shotgun (WGS) entry which is preliminary data.</text>
</comment>
<dbReference type="SUPFAM" id="SSF52467">
    <property type="entry name" value="DHS-like NAD/FAD-binding domain"/>
    <property type="match status" value="1"/>
</dbReference>
<evidence type="ECO:0000313" key="2">
    <source>
        <dbReference type="Proteomes" id="UP000288246"/>
    </source>
</evidence>
<sequence length="603" mass="66492">MAGAGTFDPRTALAMGLHSQPGVYALLIGSGVSTGAGLPTAWKVVEALTAQHAAAAGLVSPGDDFDADAWWAAEGNGEPLTYSGLLEALASTPAARRALLARFFEDDDDTPPGELKRPTAAHRAIAELVRRGFVRLIITTNFDRLIEHALSEAGINAQVISSPAQLAGMEPIQHTRCTVLKIHGDYASMDQLNTAAELSTYHHELRSVLERVFDEHGLVISGWSGDSDAGLAEAIDGTRTRRYPMYFAARTTVRGRAAAVVARHHAHVVEGVSADDFFPDLIDRVDALQRLAEPPISQAIAVERLKRYLPDPVMRLRLRDLVLSKVIEVEERIGNVSDESSSSLLEALRPLIVASESLLVLLAHGVALDRAGEHDDLWVTVVDRLIDARRSLRSGQSYVEWRENLQHLPAMLAMYTGVAAAAHVNNERLLVRLMTEPRWRGEPFGESSDDVVAVEALNPWRVLDHERLKDEYRPSEDSTWRCPWSHLLAETIPPLLGVLNTSPERQLKAYQRAEYRVALGYQCYVPSAAYGGAPLGDITSGHWAMRQDAPSFPWRVDWEQHADMSPWREAFDTTDASLATDFLETAVHSLDDRAVEANRARRF</sequence>
<dbReference type="Gene3D" id="3.40.50.1220">
    <property type="entry name" value="TPP-binding domain"/>
    <property type="match status" value="1"/>
</dbReference>
<dbReference type="Proteomes" id="UP000288246">
    <property type="component" value="Unassembled WGS sequence"/>
</dbReference>
<dbReference type="OrthoDB" id="5241047at2"/>
<keyword evidence="2" id="KW-1185">Reference proteome</keyword>
<name>A0A401V3V2_9CELL</name>
<evidence type="ECO:0000313" key="1">
    <source>
        <dbReference type="EMBL" id="GCD21551.1"/>
    </source>
</evidence>
<dbReference type="Pfam" id="PF13289">
    <property type="entry name" value="SIR2_2"/>
    <property type="match status" value="1"/>
</dbReference>
<protein>
    <submittedName>
        <fullName evidence="1">Uncharacterized protein</fullName>
    </submittedName>
</protein>